<gene>
    <name evidence="1" type="ORF">AK830_g4274</name>
</gene>
<keyword evidence="2" id="KW-1185">Reference proteome</keyword>
<name>A0A0P7BLS6_9HYPO</name>
<dbReference type="STRING" id="78410.A0A0P7BLS6"/>
<evidence type="ECO:0000313" key="1">
    <source>
        <dbReference type="EMBL" id="KPM42306.1"/>
    </source>
</evidence>
<sequence>MFLNLQLRQSCNDCGKQYFKKHTCYGKGHRRKASNANDGNTRALSIEKFLVERVITSPSSSDLAKSLVAASTTRSLGLPRRIGILRLATDELLTQPSLPLGVEIVHHRSVLMRLNGDATGSQQTIQAFVSEVRGQKNDLSSSDLAVLHISQAHNHLFHFRHQDAHSAIRQWSPTDCRSESQDRLLWDQLLCVSRILRGEGKFDASRQVLQTCCATTGLAKPKRCIAVSSLADVYCELSYQEQDPSYLSSAEVLVLHELQSFRVTSGQCLQPRGLRRLLLSLFEIQINQGAEVAEALVLQLLDTYTMLNDVDVVDRLGHVRTLILYARMASEWEDAAKRWAQVLHWNAFYNPREEEVFTCGVAYLFLHASFHRLERPGESSTSLQQAINVLGKKQPQFLIPGLGTYIFSKAKHLAHMLD</sequence>
<organism evidence="1 2">
    <name type="scientific">Neonectria ditissima</name>
    <dbReference type="NCBI Taxonomy" id="78410"/>
    <lineage>
        <taxon>Eukaryota</taxon>
        <taxon>Fungi</taxon>
        <taxon>Dikarya</taxon>
        <taxon>Ascomycota</taxon>
        <taxon>Pezizomycotina</taxon>
        <taxon>Sordariomycetes</taxon>
        <taxon>Hypocreomycetidae</taxon>
        <taxon>Hypocreales</taxon>
        <taxon>Nectriaceae</taxon>
        <taxon>Neonectria</taxon>
    </lineage>
</organism>
<dbReference type="Proteomes" id="UP000050424">
    <property type="component" value="Unassembled WGS sequence"/>
</dbReference>
<reference evidence="1 2" key="1">
    <citation type="submission" date="2015-09" db="EMBL/GenBank/DDBJ databases">
        <title>Draft genome of a European isolate of the apple canker pathogen Neonectria ditissima.</title>
        <authorList>
            <person name="Gomez-Cortecero A."/>
            <person name="Harrison R.J."/>
            <person name="Armitage A.D."/>
        </authorList>
    </citation>
    <scope>NUCLEOTIDE SEQUENCE [LARGE SCALE GENOMIC DNA]</scope>
    <source>
        <strain evidence="1 2">R09/05</strain>
    </source>
</reference>
<dbReference type="OrthoDB" id="3946009at2759"/>
<proteinExistence type="predicted"/>
<comment type="caution">
    <text evidence="1">The sequence shown here is derived from an EMBL/GenBank/DDBJ whole genome shotgun (WGS) entry which is preliminary data.</text>
</comment>
<dbReference type="AlphaFoldDB" id="A0A0P7BLS6"/>
<evidence type="ECO:0000313" key="2">
    <source>
        <dbReference type="Proteomes" id="UP000050424"/>
    </source>
</evidence>
<accession>A0A0P7BLS6</accession>
<protein>
    <submittedName>
        <fullName evidence="1">Uncharacterized protein</fullName>
    </submittedName>
</protein>
<dbReference type="EMBL" id="LKCW01000051">
    <property type="protein sequence ID" value="KPM42306.1"/>
    <property type="molecule type" value="Genomic_DNA"/>
</dbReference>